<evidence type="ECO:0000313" key="3">
    <source>
        <dbReference type="Proteomes" id="UP000691718"/>
    </source>
</evidence>
<feature type="coiled-coil region" evidence="1">
    <location>
        <begin position="317"/>
        <end position="397"/>
    </location>
</feature>
<feature type="coiled-coil region" evidence="1">
    <location>
        <begin position="238"/>
        <end position="279"/>
    </location>
</feature>
<gene>
    <name evidence="2" type="ORF">PAPOLLO_LOCUS11086</name>
</gene>
<name>A0A8S3WXJ0_PARAO</name>
<protein>
    <submittedName>
        <fullName evidence="2">(apollo) hypothetical protein</fullName>
    </submittedName>
</protein>
<organism evidence="2 3">
    <name type="scientific">Parnassius apollo</name>
    <name type="common">Apollo butterfly</name>
    <name type="synonym">Papilio apollo</name>
    <dbReference type="NCBI Taxonomy" id="110799"/>
    <lineage>
        <taxon>Eukaryota</taxon>
        <taxon>Metazoa</taxon>
        <taxon>Ecdysozoa</taxon>
        <taxon>Arthropoda</taxon>
        <taxon>Hexapoda</taxon>
        <taxon>Insecta</taxon>
        <taxon>Pterygota</taxon>
        <taxon>Neoptera</taxon>
        <taxon>Endopterygota</taxon>
        <taxon>Lepidoptera</taxon>
        <taxon>Glossata</taxon>
        <taxon>Ditrysia</taxon>
        <taxon>Papilionoidea</taxon>
        <taxon>Papilionidae</taxon>
        <taxon>Parnassiinae</taxon>
        <taxon>Parnassini</taxon>
        <taxon>Parnassius</taxon>
        <taxon>Parnassius</taxon>
    </lineage>
</organism>
<comment type="caution">
    <text evidence="2">The sequence shown here is derived from an EMBL/GenBank/DDBJ whole genome shotgun (WGS) entry which is preliminary data.</text>
</comment>
<dbReference type="Proteomes" id="UP000691718">
    <property type="component" value="Unassembled WGS sequence"/>
</dbReference>
<keyword evidence="1" id="KW-0175">Coiled coil</keyword>
<evidence type="ECO:0000313" key="2">
    <source>
        <dbReference type="EMBL" id="CAG4985658.1"/>
    </source>
</evidence>
<accession>A0A8S3WXJ0</accession>
<evidence type="ECO:0000256" key="1">
    <source>
        <dbReference type="SAM" id="Coils"/>
    </source>
</evidence>
<dbReference type="OrthoDB" id="7464803at2759"/>
<sequence length="445" mass="52062">MEKRQTVEIFIEKWGCDFPNYPLTLADLKKPHAFMGALCHVFDRLGIDKNIILQAPPEESNNKHFIYYWDLIPVINVTRIINYLVSKMQHNGTKVTIIHFLQPTTTTSHSILCLLVNLMVFNEACMTDIAPYEQELFSKREEVKTLEDRKNRLLEMLNEQAEEKGRRAERLEKLDTEIKHFEEELKHEKEAHEEERKKLDVILNEDKQTEILLEKKKTLRDCLIAEVENKRAQRVYDADDIKAQVEQAAQNNQEAEQKLSSLKATLMNKENRLKNLHAIKPHMDTGSNLLYEIIKLSESMKDNDSNDLESDSQDGELEVYKTEASELEAQLADLRAARAEKAKKRQENLARMQQENMLAKTNLQEAEEKKRKNVESAKKITQRIQEIKHLTTKYEEEKAEGMEELARIKNDFSSSLKSIEDLLIKKTLEAKKRIEDKIRNRNEIY</sequence>
<dbReference type="AlphaFoldDB" id="A0A8S3WXJ0"/>
<keyword evidence="3" id="KW-1185">Reference proteome</keyword>
<reference evidence="2" key="1">
    <citation type="submission" date="2021-04" db="EMBL/GenBank/DDBJ databases">
        <authorList>
            <person name="Tunstrom K."/>
        </authorList>
    </citation>
    <scope>NUCLEOTIDE SEQUENCE</scope>
</reference>
<dbReference type="EMBL" id="CAJQZP010000795">
    <property type="protein sequence ID" value="CAG4985658.1"/>
    <property type="molecule type" value="Genomic_DNA"/>
</dbReference>
<proteinExistence type="predicted"/>
<feature type="coiled-coil region" evidence="1">
    <location>
        <begin position="136"/>
        <end position="205"/>
    </location>
</feature>